<reference evidence="1 2" key="1">
    <citation type="journal article" date="2015" name="Proc. Natl. Acad. Sci. U.S.A.">
        <title>Expanded metabolic versatility of ubiquitous nitrite-oxidizing bacteria from the genus Nitrospira.</title>
        <authorList>
            <person name="Koch H."/>
            <person name="Lucker S."/>
            <person name="Albertsen M."/>
            <person name="Kitzinger K."/>
            <person name="Herbold C."/>
            <person name="Spieck E."/>
            <person name="Nielsen P.H."/>
            <person name="Wagner M."/>
            <person name="Daims H."/>
        </authorList>
    </citation>
    <scope>NUCLEOTIDE SEQUENCE [LARGE SCALE GENOMIC DNA]</scope>
    <source>
        <strain evidence="1 2">NSP M-1</strain>
    </source>
</reference>
<accession>A0A0K2G750</accession>
<name>A0A0K2G750_NITMO</name>
<proteinExistence type="predicted"/>
<sequence length="97" mass="10914">MTRTDIAEAWAQHCAEGWPRFSSPHEGQLMTLDTVISGCAVFYLDTPEGLDEQRIGILKDCIDDLDDLTSELDGDSQTYFLRLRQLGERLLATAIRP</sequence>
<evidence type="ECO:0000313" key="2">
    <source>
        <dbReference type="Proteomes" id="UP000069205"/>
    </source>
</evidence>
<evidence type="ECO:0000313" key="1">
    <source>
        <dbReference type="EMBL" id="ALA56806.1"/>
    </source>
</evidence>
<dbReference type="RefSeq" id="WP_053378241.1">
    <property type="nucleotide sequence ID" value="NZ_CP011801.1"/>
</dbReference>
<dbReference type="OrthoDB" id="9799972at2"/>
<dbReference type="AlphaFoldDB" id="A0A0K2G750"/>
<protein>
    <submittedName>
        <fullName evidence="1">Uncharacterized protein</fullName>
    </submittedName>
</protein>
<dbReference type="KEGG" id="nmv:NITMOv2_0370"/>
<keyword evidence="2" id="KW-1185">Reference proteome</keyword>
<organism evidence="1 2">
    <name type="scientific">Nitrospira moscoviensis</name>
    <dbReference type="NCBI Taxonomy" id="42253"/>
    <lineage>
        <taxon>Bacteria</taxon>
        <taxon>Pseudomonadati</taxon>
        <taxon>Nitrospirota</taxon>
        <taxon>Nitrospiria</taxon>
        <taxon>Nitrospirales</taxon>
        <taxon>Nitrospiraceae</taxon>
        <taxon>Nitrospira</taxon>
    </lineage>
</organism>
<dbReference type="PATRIC" id="fig|42253.5.peg.357"/>
<dbReference type="STRING" id="42253.NITMOv2_0370"/>
<dbReference type="EMBL" id="CP011801">
    <property type="protein sequence ID" value="ALA56806.1"/>
    <property type="molecule type" value="Genomic_DNA"/>
</dbReference>
<dbReference type="Proteomes" id="UP000069205">
    <property type="component" value="Chromosome"/>
</dbReference>
<gene>
    <name evidence="1" type="ORF">NITMOv2_0370</name>
</gene>